<dbReference type="InterPro" id="IPR020560">
    <property type="entry name" value="PRibGlycinamide_synth_C-dom"/>
</dbReference>
<dbReference type="SUPFAM" id="SSF51246">
    <property type="entry name" value="Rudiment single hybrid motif"/>
    <property type="match status" value="1"/>
</dbReference>
<evidence type="ECO:0000256" key="6">
    <source>
        <dbReference type="ARBA" id="ARBA00022755"/>
    </source>
</evidence>
<sequence>MASQQRLRILLVGNGGREHAIAWRLAQCHSVEKVFVVPGNGGTAIASPKVVNIDDIAPDNYSKLVALAQTEGVGLVVPGPDVPIVDGIEGYFRAAHIPCFAPCKATAQIEGSKAFAKGFMQRHGIPTARYKTFSDYHLACEHVRSIDYDVVIKASGLAAGKGVIIPENTAEALEALAEIMVQKSLGDSGDEVVVEELLRGYEISILTFCDGQNFKSLPPAQDHNRIFDGDKGPNTGGMGCYAPVDVADAKLLADIDDTVLAPTFCGLSEEAEPFIGCLFTGFMITDSGPRVLEYNARFGDPETQALLPLLNSDTDLAEVMLACTQGNLPSARVSVRSGYSVAVILASNGYPGAYQTNKLITIKEGGHVPREEATLFHAGTREIDGSLYTAGGRVMAVQALGDSLQEALDTAYAAVQEISFEGKHFRKDIAHRYPIQLPLQAGEQYLGKVDVLVE</sequence>
<evidence type="ECO:0000256" key="7">
    <source>
        <dbReference type="ARBA" id="ARBA00022840"/>
    </source>
</evidence>
<proteinExistence type="inferred from homology"/>
<dbReference type="InterPro" id="IPR011054">
    <property type="entry name" value="Rudment_hybrid_motif"/>
</dbReference>
<dbReference type="SUPFAM" id="SSF56059">
    <property type="entry name" value="Glutathione synthetase ATP-binding domain-like"/>
    <property type="match status" value="1"/>
</dbReference>
<comment type="similarity">
    <text evidence="9">Belongs to the GARS family.</text>
</comment>
<evidence type="ECO:0000256" key="1">
    <source>
        <dbReference type="ARBA" id="ARBA00005174"/>
    </source>
</evidence>
<dbReference type="EC" id="6.3.4.13" evidence="2"/>
<dbReference type="Gene3D" id="3.40.50.20">
    <property type="match status" value="1"/>
</dbReference>
<dbReference type="UniPathway" id="UPA00074">
    <property type="reaction ID" value="UER00125"/>
</dbReference>
<dbReference type="PROSITE" id="PS00184">
    <property type="entry name" value="GARS"/>
    <property type="match status" value="1"/>
</dbReference>
<dbReference type="Pfam" id="PF02843">
    <property type="entry name" value="GARS_C"/>
    <property type="match status" value="1"/>
</dbReference>
<comment type="catalytic activity">
    <reaction evidence="12">
        <text>2-formamido-N(1)-(5-O-phospho-beta-D-ribosyl)acetamidine + ATP = 5-amino-1-(5-phospho-beta-D-ribosyl)imidazole + ADP + phosphate + H(+)</text>
        <dbReference type="Rhea" id="RHEA:23032"/>
        <dbReference type="ChEBI" id="CHEBI:15378"/>
        <dbReference type="ChEBI" id="CHEBI:30616"/>
        <dbReference type="ChEBI" id="CHEBI:43474"/>
        <dbReference type="ChEBI" id="CHEBI:137981"/>
        <dbReference type="ChEBI" id="CHEBI:147287"/>
        <dbReference type="ChEBI" id="CHEBI:456216"/>
        <dbReference type="EC" id="6.3.3.1"/>
    </reaction>
</comment>
<evidence type="ECO:0000259" key="14">
    <source>
        <dbReference type="PROSITE" id="PS50975"/>
    </source>
</evidence>
<dbReference type="FunFam" id="3.30.1490.20:FF:000006">
    <property type="entry name" value="phosphoribosylamine--glycine ligase, chloroplastic-like"/>
    <property type="match status" value="1"/>
</dbReference>
<keyword evidence="4" id="KW-0479">Metal-binding</keyword>
<dbReference type="PANTHER" id="PTHR43472">
    <property type="entry name" value="PHOSPHORIBOSYLAMINE--GLYCINE LIGASE"/>
    <property type="match status" value="1"/>
</dbReference>
<comment type="caution">
    <text evidence="15">The sequence shown here is derived from an EMBL/GenBank/DDBJ whole genome shotgun (WGS) entry which is preliminary data.</text>
</comment>
<evidence type="ECO:0000256" key="10">
    <source>
        <dbReference type="ARBA" id="ARBA00042242"/>
    </source>
</evidence>
<dbReference type="Gene3D" id="3.30.470.20">
    <property type="entry name" value="ATP-grasp fold, B domain"/>
    <property type="match status" value="1"/>
</dbReference>
<dbReference type="Gene3D" id="3.30.1490.20">
    <property type="entry name" value="ATP-grasp fold, A domain"/>
    <property type="match status" value="1"/>
</dbReference>
<evidence type="ECO:0000256" key="3">
    <source>
        <dbReference type="ARBA" id="ARBA00022598"/>
    </source>
</evidence>
<dbReference type="InterPro" id="IPR016185">
    <property type="entry name" value="PreATP-grasp_dom_sf"/>
</dbReference>
<evidence type="ECO:0000256" key="12">
    <source>
        <dbReference type="ARBA" id="ARBA00049057"/>
    </source>
</evidence>
<dbReference type="HAMAP" id="MF_00138">
    <property type="entry name" value="GARS"/>
    <property type="match status" value="1"/>
</dbReference>
<dbReference type="InterPro" id="IPR011761">
    <property type="entry name" value="ATP-grasp"/>
</dbReference>
<dbReference type="NCBIfam" id="TIGR00877">
    <property type="entry name" value="purD"/>
    <property type="match status" value="1"/>
</dbReference>
<organism evidence="15 16">
    <name type="scientific">Lasiodiplodia theobromae</name>
    <dbReference type="NCBI Taxonomy" id="45133"/>
    <lineage>
        <taxon>Eukaryota</taxon>
        <taxon>Fungi</taxon>
        <taxon>Dikarya</taxon>
        <taxon>Ascomycota</taxon>
        <taxon>Pezizomycotina</taxon>
        <taxon>Dothideomycetes</taxon>
        <taxon>Dothideomycetes incertae sedis</taxon>
        <taxon>Botryosphaeriales</taxon>
        <taxon>Botryosphaeriaceae</taxon>
        <taxon>Lasiodiplodia</taxon>
    </lineage>
</organism>
<evidence type="ECO:0000313" key="16">
    <source>
        <dbReference type="Proteomes" id="UP000325902"/>
    </source>
</evidence>
<dbReference type="AlphaFoldDB" id="A0A5N5D4T9"/>
<name>A0A5N5D4T9_9PEZI</name>
<dbReference type="Pfam" id="PF01071">
    <property type="entry name" value="GARS_A"/>
    <property type="match status" value="1"/>
</dbReference>
<dbReference type="SUPFAM" id="SSF52440">
    <property type="entry name" value="PreATP-grasp domain"/>
    <property type="match status" value="1"/>
</dbReference>
<protein>
    <recommendedName>
        <fullName evidence="2">phosphoribosylamine--glycine ligase</fullName>
        <ecNumber evidence="2">6.3.4.13</ecNumber>
    </recommendedName>
    <alternativeName>
        <fullName evidence="10">Glycinamide ribonucleotide synthetase</fullName>
    </alternativeName>
    <alternativeName>
        <fullName evidence="11">Phosphoribosylglycinamide synthetase</fullName>
    </alternativeName>
</protein>
<keyword evidence="6" id="KW-0658">Purine biosynthesis</keyword>
<dbReference type="PROSITE" id="PS50975">
    <property type="entry name" value="ATP_GRASP"/>
    <property type="match status" value="1"/>
</dbReference>
<evidence type="ECO:0000256" key="8">
    <source>
        <dbReference type="ARBA" id="ARBA00023211"/>
    </source>
</evidence>
<dbReference type="EMBL" id="VCHE01000072">
    <property type="protein sequence ID" value="KAB2572726.1"/>
    <property type="molecule type" value="Genomic_DNA"/>
</dbReference>
<dbReference type="GO" id="GO:0004637">
    <property type="term" value="F:phosphoribosylamine-glycine ligase activity"/>
    <property type="evidence" value="ECO:0007669"/>
    <property type="project" value="UniProtKB-EC"/>
</dbReference>
<dbReference type="Gene3D" id="3.90.600.10">
    <property type="entry name" value="Phosphoribosylglycinamide synthetase, C-terminal domain"/>
    <property type="match status" value="1"/>
</dbReference>
<dbReference type="GO" id="GO:0006189">
    <property type="term" value="P:'de novo' IMP biosynthetic process"/>
    <property type="evidence" value="ECO:0007669"/>
    <property type="project" value="UniProtKB-UniPathway"/>
</dbReference>
<evidence type="ECO:0000313" key="15">
    <source>
        <dbReference type="EMBL" id="KAB2572726.1"/>
    </source>
</evidence>
<evidence type="ECO:0000256" key="2">
    <source>
        <dbReference type="ARBA" id="ARBA00013255"/>
    </source>
</evidence>
<gene>
    <name evidence="15" type="primary">ade1_1</name>
    <name evidence="15" type="ORF">DBV05_g8617</name>
</gene>
<dbReference type="PANTHER" id="PTHR43472:SF1">
    <property type="entry name" value="PHOSPHORIBOSYLAMINE--GLYCINE LIGASE, CHLOROPLASTIC"/>
    <property type="match status" value="1"/>
</dbReference>
<dbReference type="SMART" id="SM01210">
    <property type="entry name" value="GARS_C"/>
    <property type="match status" value="1"/>
</dbReference>
<feature type="domain" description="ATP-grasp" evidence="14">
    <location>
        <begin position="117"/>
        <end position="325"/>
    </location>
</feature>
<evidence type="ECO:0000256" key="11">
    <source>
        <dbReference type="ARBA" id="ARBA00042864"/>
    </source>
</evidence>
<evidence type="ECO:0000256" key="9">
    <source>
        <dbReference type="ARBA" id="ARBA00038345"/>
    </source>
</evidence>
<keyword evidence="16" id="KW-1185">Reference proteome</keyword>
<dbReference type="InterPro" id="IPR020561">
    <property type="entry name" value="PRibGlycinamid_synth_ATP-grasp"/>
</dbReference>
<dbReference type="GO" id="GO:0009113">
    <property type="term" value="P:purine nucleobase biosynthetic process"/>
    <property type="evidence" value="ECO:0007669"/>
    <property type="project" value="InterPro"/>
</dbReference>
<keyword evidence="5 13" id="KW-0547">Nucleotide-binding</keyword>
<keyword evidence="7 13" id="KW-0067">ATP-binding</keyword>
<keyword evidence="8" id="KW-0464">Manganese</keyword>
<accession>A0A5N5D4T9</accession>
<dbReference type="Pfam" id="PF02844">
    <property type="entry name" value="GARS_N"/>
    <property type="match status" value="1"/>
</dbReference>
<dbReference type="InterPro" id="IPR037123">
    <property type="entry name" value="PRibGlycinamide_synth_C_sf"/>
</dbReference>
<dbReference type="GO" id="GO:0004641">
    <property type="term" value="F:phosphoribosylformylglycinamidine cyclo-ligase activity"/>
    <property type="evidence" value="ECO:0007669"/>
    <property type="project" value="UniProtKB-EC"/>
</dbReference>
<dbReference type="InterPro" id="IPR000115">
    <property type="entry name" value="PRibGlycinamide_synth"/>
</dbReference>
<dbReference type="InterPro" id="IPR013815">
    <property type="entry name" value="ATP_grasp_subdomain_1"/>
</dbReference>
<dbReference type="InterPro" id="IPR020562">
    <property type="entry name" value="PRibGlycinamide_synth_N"/>
</dbReference>
<comment type="pathway">
    <text evidence="1">Purine metabolism; IMP biosynthesis via de novo pathway; N(1)-(5-phospho-D-ribosyl)glycinamide from 5-phospho-alpha-D-ribose 1-diphosphate: step 2/2.</text>
</comment>
<dbReference type="OrthoDB" id="2018833at2759"/>
<evidence type="ECO:0000256" key="5">
    <source>
        <dbReference type="ARBA" id="ARBA00022741"/>
    </source>
</evidence>
<dbReference type="InterPro" id="IPR020559">
    <property type="entry name" value="PRibGlycinamide_synth_CS"/>
</dbReference>
<evidence type="ECO:0000256" key="4">
    <source>
        <dbReference type="ARBA" id="ARBA00022723"/>
    </source>
</evidence>
<dbReference type="SMART" id="SM01209">
    <property type="entry name" value="GARS_A"/>
    <property type="match status" value="1"/>
</dbReference>
<keyword evidence="3" id="KW-0436">Ligase</keyword>
<dbReference type="GO" id="GO:0046872">
    <property type="term" value="F:metal ion binding"/>
    <property type="evidence" value="ECO:0007669"/>
    <property type="project" value="UniProtKB-KW"/>
</dbReference>
<reference evidence="15 16" key="1">
    <citation type="journal article" date="2019" name="Sci. Rep.">
        <title>A multi-omics analysis of the grapevine pathogen Lasiodiplodia theobromae reveals that temperature affects the expression of virulence- and pathogenicity-related genes.</title>
        <authorList>
            <person name="Felix C."/>
            <person name="Meneses R."/>
            <person name="Goncalves M.F.M."/>
            <person name="Tilleman L."/>
            <person name="Duarte A.S."/>
            <person name="Jorrin-Novo J.V."/>
            <person name="Van de Peer Y."/>
            <person name="Deforce D."/>
            <person name="Van Nieuwerburgh F."/>
            <person name="Esteves A.C."/>
            <person name="Alves A."/>
        </authorList>
    </citation>
    <scope>NUCLEOTIDE SEQUENCE [LARGE SCALE GENOMIC DNA]</scope>
    <source>
        <strain evidence="15 16">LA-SOL3</strain>
    </source>
</reference>
<dbReference type="FunFam" id="3.30.470.20:FF:000018">
    <property type="entry name" value="Trifunctional purine biosynthetic protein adenosine-3"/>
    <property type="match status" value="1"/>
</dbReference>
<dbReference type="Proteomes" id="UP000325902">
    <property type="component" value="Unassembled WGS sequence"/>
</dbReference>
<dbReference type="GO" id="GO:0005524">
    <property type="term" value="F:ATP binding"/>
    <property type="evidence" value="ECO:0007669"/>
    <property type="project" value="UniProtKB-UniRule"/>
</dbReference>
<evidence type="ECO:0000256" key="13">
    <source>
        <dbReference type="PROSITE-ProRule" id="PRU00409"/>
    </source>
</evidence>